<name>A0AA43S587_9BURK</name>
<keyword evidence="2" id="KW-1185">Reference proteome</keyword>
<dbReference type="AlphaFoldDB" id="A0AA43S587"/>
<reference evidence="1" key="1">
    <citation type="submission" date="2023-04" db="EMBL/GenBank/DDBJ databases">
        <title>Genome Encyclopedia of Bacteria and Archaea VI: Functional Genomics of Type Strains.</title>
        <authorList>
            <person name="Whitman W."/>
        </authorList>
    </citation>
    <scope>NUCLEOTIDE SEQUENCE</scope>
    <source>
        <strain evidence="1">Enz.4-51</strain>
    </source>
</reference>
<dbReference type="Proteomes" id="UP001161160">
    <property type="component" value="Unassembled WGS sequence"/>
</dbReference>
<dbReference type="GeneID" id="83595782"/>
<evidence type="ECO:0000313" key="2">
    <source>
        <dbReference type="Proteomes" id="UP001161160"/>
    </source>
</evidence>
<dbReference type="RefSeq" id="WP_076024210.1">
    <property type="nucleotide sequence ID" value="NZ_JAQFIK010000002.1"/>
</dbReference>
<proteinExistence type="predicted"/>
<gene>
    <name evidence="1" type="ORF">M2127_001640</name>
</gene>
<comment type="caution">
    <text evidence="1">The sequence shown here is derived from an EMBL/GenBank/DDBJ whole genome shotgun (WGS) entry which is preliminary data.</text>
</comment>
<sequence>MLISIATIFLVLIYTIIKHLLSKSGQRYLIDSYGLDSKKLESLSKQDIRALRASISQLHKQNDAFGLEELLRRYRP</sequence>
<dbReference type="EMBL" id="JARXYA010000007">
    <property type="protein sequence ID" value="MDH6504324.1"/>
    <property type="molecule type" value="Genomic_DNA"/>
</dbReference>
<organism evidence="1 2">
    <name type="scientific">Polynucleobacter sphagniphilus</name>
    <dbReference type="NCBI Taxonomy" id="1743169"/>
    <lineage>
        <taxon>Bacteria</taxon>
        <taxon>Pseudomonadati</taxon>
        <taxon>Pseudomonadota</taxon>
        <taxon>Betaproteobacteria</taxon>
        <taxon>Burkholderiales</taxon>
        <taxon>Burkholderiaceae</taxon>
        <taxon>Polynucleobacter</taxon>
    </lineage>
</organism>
<evidence type="ECO:0000313" key="1">
    <source>
        <dbReference type="EMBL" id="MDH6504324.1"/>
    </source>
</evidence>
<accession>A0AA43S587</accession>
<protein>
    <submittedName>
        <fullName evidence="1">Uncharacterized protein</fullName>
    </submittedName>
</protein>